<dbReference type="AlphaFoldDB" id="A0A3P7ITW0"/>
<evidence type="ECO:0000256" key="1">
    <source>
        <dbReference type="SAM" id="Phobius"/>
    </source>
</evidence>
<protein>
    <submittedName>
        <fullName evidence="2">Uncharacterized protein</fullName>
    </submittedName>
</protein>
<sequence length="101" mass="11397">MSAVGGHYQLGSEVDMQSGPIFIICAMVRDTVEHHRQLWTAWAVIAFCLTAFLASVPRSITNFGREWEKVIASFHQYIVFFVIAMMIVAFVLVYGEIEIAI</sequence>
<name>A0A3P7ITW0_STRVU</name>
<dbReference type="OrthoDB" id="5875019at2759"/>
<gene>
    <name evidence="2" type="ORF">SVUK_LOCUS6301</name>
</gene>
<keyword evidence="1" id="KW-1133">Transmembrane helix</keyword>
<evidence type="ECO:0000313" key="3">
    <source>
        <dbReference type="Proteomes" id="UP000270094"/>
    </source>
</evidence>
<keyword evidence="1" id="KW-0472">Membrane</keyword>
<feature type="transmembrane region" description="Helical" evidence="1">
    <location>
        <begin position="77"/>
        <end position="95"/>
    </location>
</feature>
<organism evidence="2 3">
    <name type="scientific">Strongylus vulgaris</name>
    <name type="common">Blood worm</name>
    <dbReference type="NCBI Taxonomy" id="40348"/>
    <lineage>
        <taxon>Eukaryota</taxon>
        <taxon>Metazoa</taxon>
        <taxon>Ecdysozoa</taxon>
        <taxon>Nematoda</taxon>
        <taxon>Chromadorea</taxon>
        <taxon>Rhabditida</taxon>
        <taxon>Rhabditina</taxon>
        <taxon>Rhabditomorpha</taxon>
        <taxon>Strongyloidea</taxon>
        <taxon>Strongylidae</taxon>
        <taxon>Strongylus</taxon>
    </lineage>
</organism>
<reference evidence="2 3" key="1">
    <citation type="submission" date="2018-11" db="EMBL/GenBank/DDBJ databases">
        <authorList>
            <consortium name="Pathogen Informatics"/>
        </authorList>
    </citation>
    <scope>NUCLEOTIDE SEQUENCE [LARGE SCALE GENOMIC DNA]</scope>
</reference>
<dbReference type="EMBL" id="UYYB01019770">
    <property type="protein sequence ID" value="VDM71303.1"/>
    <property type="molecule type" value="Genomic_DNA"/>
</dbReference>
<dbReference type="Proteomes" id="UP000270094">
    <property type="component" value="Unassembled WGS sequence"/>
</dbReference>
<accession>A0A3P7ITW0</accession>
<feature type="transmembrane region" description="Helical" evidence="1">
    <location>
        <begin position="39"/>
        <end position="56"/>
    </location>
</feature>
<evidence type="ECO:0000313" key="2">
    <source>
        <dbReference type="EMBL" id="VDM71303.1"/>
    </source>
</evidence>
<proteinExistence type="predicted"/>
<keyword evidence="3" id="KW-1185">Reference proteome</keyword>
<keyword evidence="1" id="KW-0812">Transmembrane</keyword>